<dbReference type="PANTHER" id="PTHR34981">
    <property type="entry name" value="CELL DIVISION PROTEIN ZAPA"/>
    <property type="match status" value="1"/>
</dbReference>
<evidence type="ECO:0000256" key="7">
    <source>
        <dbReference type="ARBA" id="ARBA00024910"/>
    </source>
</evidence>
<dbReference type="GO" id="GO:0043093">
    <property type="term" value="P:FtsZ-dependent cytokinesis"/>
    <property type="evidence" value="ECO:0007669"/>
    <property type="project" value="TreeGrafter"/>
</dbReference>
<dbReference type="EMBL" id="QJJR01000008">
    <property type="protein sequence ID" value="PXW90066.1"/>
    <property type="molecule type" value="Genomic_DNA"/>
</dbReference>
<dbReference type="InterPro" id="IPR053712">
    <property type="entry name" value="Bac_CellDiv_Activator"/>
</dbReference>
<dbReference type="InterPro" id="IPR036192">
    <property type="entry name" value="Cell_div_ZapA-like_sf"/>
</dbReference>
<evidence type="ECO:0000313" key="10">
    <source>
        <dbReference type="EMBL" id="PXW90066.1"/>
    </source>
</evidence>
<evidence type="ECO:0000256" key="9">
    <source>
        <dbReference type="ARBA" id="ARBA00033158"/>
    </source>
</evidence>
<evidence type="ECO:0000256" key="4">
    <source>
        <dbReference type="ARBA" id="ARBA00022618"/>
    </source>
</evidence>
<dbReference type="Proteomes" id="UP000247922">
    <property type="component" value="Unassembled WGS sequence"/>
</dbReference>
<evidence type="ECO:0000256" key="6">
    <source>
        <dbReference type="ARBA" id="ARBA00023306"/>
    </source>
</evidence>
<keyword evidence="3" id="KW-0963">Cytoplasm</keyword>
<accession>A0A2V3W952</accession>
<comment type="function">
    <text evidence="7">Activator of cell division through the inhibition of FtsZ GTPase activity, therefore promoting FtsZ assembly into bundles of protofilaments necessary for the formation of the division Z ring. It is recruited early at mid-cell but it is not essential for cell division.</text>
</comment>
<keyword evidence="5" id="KW-0717">Septation</keyword>
<dbReference type="RefSeq" id="WP_110251628.1">
    <property type="nucleotide sequence ID" value="NZ_QJJR01000008.1"/>
</dbReference>
<dbReference type="Pfam" id="PF05164">
    <property type="entry name" value="ZapA"/>
    <property type="match status" value="1"/>
</dbReference>
<dbReference type="NCBIfam" id="NF010724">
    <property type="entry name" value="PRK14126.1"/>
    <property type="match status" value="1"/>
</dbReference>
<proteinExistence type="predicted"/>
<keyword evidence="6" id="KW-0131">Cell cycle</keyword>
<name>A0A2V3W952_9BACI</name>
<dbReference type="GO" id="GO:0032153">
    <property type="term" value="C:cell division site"/>
    <property type="evidence" value="ECO:0007669"/>
    <property type="project" value="TreeGrafter"/>
</dbReference>
<reference evidence="10 11" key="1">
    <citation type="submission" date="2018-05" db="EMBL/GenBank/DDBJ databases">
        <title>Genomic Encyclopedia of Type Strains, Phase IV (KMG-IV): sequencing the most valuable type-strain genomes for metagenomic binning, comparative biology and taxonomic classification.</title>
        <authorList>
            <person name="Goeker M."/>
        </authorList>
    </citation>
    <scope>NUCLEOTIDE SEQUENCE [LARGE SCALE GENOMIC DNA]</scope>
    <source>
        <strain evidence="10 11">DSM 22440</strain>
    </source>
</reference>
<evidence type="ECO:0000256" key="2">
    <source>
        <dbReference type="ARBA" id="ARBA00015195"/>
    </source>
</evidence>
<evidence type="ECO:0000313" key="11">
    <source>
        <dbReference type="Proteomes" id="UP000247922"/>
    </source>
</evidence>
<dbReference type="GO" id="GO:0000921">
    <property type="term" value="P:septin ring assembly"/>
    <property type="evidence" value="ECO:0007669"/>
    <property type="project" value="TreeGrafter"/>
</dbReference>
<dbReference type="Gene3D" id="6.10.250.790">
    <property type="match status" value="1"/>
</dbReference>
<dbReference type="GO" id="GO:0000917">
    <property type="term" value="P:division septum assembly"/>
    <property type="evidence" value="ECO:0007669"/>
    <property type="project" value="UniProtKB-KW"/>
</dbReference>
<dbReference type="InterPro" id="IPR007838">
    <property type="entry name" value="Cell_div_ZapA-like"/>
</dbReference>
<dbReference type="AlphaFoldDB" id="A0A2V3W952"/>
<evidence type="ECO:0000256" key="5">
    <source>
        <dbReference type="ARBA" id="ARBA00023210"/>
    </source>
</evidence>
<keyword evidence="4 10" id="KW-0132">Cell division</keyword>
<dbReference type="GO" id="GO:0005829">
    <property type="term" value="C:cytosol"/>
    <property type="evidence" value="ECO:0007669"/>
    <property type="project" value="TreeGrafter"/>
</dbReference>
<dbReference type="SUPFAM" id="SSF102829">
    <property type="entry name" value="Cell division protein ZapA-like"/>
    <property type="match status" value="1"/>
</dbReference>
<organism evidence="10 11">
    <name type="scientific">Streptohalobacillus salinus</name>
    <dbReference type="NCBI Taxonomy" id="621096"/>
    <lineage>
        <taxon>Bacteria</taxon>
        <taxon>Bacillati</taxon>
        <taxon>Bacillota</taxon>
        <taxon>Bacilli</taxon>
        <taxon>Bacillales</taxon>
        <taxon>Bacillaceae</taxon>
        <taxon>Streptohalobacillus</taxon>
    </lineage>
</organism>
<dbReference type="GO" id="GO:0030428">
    <property type="term" value="C:cell septum"/>
    <property type="evidence" value="ECO:0007669"/>
    <property type="project" value="TreeGrafter"/>
</dbReference>
<gene>
    <name evidence="10" type="ORF">DES38_10880</name>
</gene>
<comment type="caution">
    <text evidence="10">The sequence shown here is derived from an EMBL/GenBank/DDBJ whole genome shotgun (WGS) entry which is preliminary data.</text>
</comment>
<protein>
    <recommendedName>
        <fullName evidence="2">Cell division protein ZapA</fullName>
    </recommendedName>
    <alternativeName>
        <fullName evidence="9">Z ring-associated protein ZapA</fullName>
    </alternativeName>
</protein>
<keyword evidence="11" id="KW-1185">Reference proteome</keyword>
<evidence type="ECO:0000256" key="3">
    <source>
        <dbReference type="ARBA" id="ARBA00022490"/>
    </source>
</evidence>
<sequence>MSQPKKTRTSVDIYGRNYTLVGEEDLHHMRLVASTVDDTMREIYQANKSLDTSRIAVLTAVNTMNDYLKLKEDYDALLKKTEQKED</sequence>
<dbReference type="OrthoDB" id="9808604at2"/>
<evidence type="ECO:0000256" key="1">
    <source>
        <dbReference type="ARBA" id="ARBA00004496"/>
    </source>
</evidence>
<comment type="subunit">
    <text evidence="8">Homodimer. Interacts with FtsZ.</text>
</comment>
<comment type="subcellular location">
    <subcellularLocation>
        <location evidence="1">Cytoplasm</location>
    </subcellularLocation>
</comment>
<evidence type="ECO:0000256" key="8">
    <source>
        <dbReference type="ARBA" id="ARBA00026068"/>
    </source>
</evidence>
<dbReference type="PANTHER" id="PTHR34981:SF1">
    <property type="entry name" value="CELL DIVISION PROTEIN ZAPA"/>
    <property type="match status" value="1"/>
</dbReference>